<protein>
    <recommendedName>
        <fullName evidence="2">Non-canonical purine NTP pyrophosphatase</fullName>
    </recommendedName>
</protein>
<name>A0A383AP03_9ZZZZ</name>
<organism evidence="1">
    <name type="scientific">marine metagenome</name>
    <dbReference type="NCBI Taxonomy" id="408172"/>
    <lineage>
        <taxon>unclassified sequences</taxon>
        <taxon>metagenomes</taxon>
        <taxon>ecological metagenomes</taxon>
    </lineage>
</organism>
<sequence length="41" mass="4586">MKFVTSNVDKVREASDILGCSLEQISGLEIDEMQTTDIKKI</sequence>
<dbReference type="AlphaFoldDB" id="A0A383AP03"/>
<accession>A0A383AP03</accession>
<feature type="non-terminal residue" evidence="1">
    <location>
        <position position="41"/>
    </location>
</feature>
<proteinExistence type="predicted"/>
<reference evidence="1" key="1">
    <citation type="submission" date="2018-05" db="EMBL/GenBank/DDBJ databases">
        <authorList>
            <person name="Lanie J.A."/>
            <person name="Ng W.-L."/>
            <person name="Kazmierczak K.M."/>
            <person name="Andrzejewski T.M."/>
            <person name="Davidsen T.M."/>
            <person name="Wayne K.J."/>
            <person name="Tettelin H."/>
            <person name="Glass J.I."/>
            <person name="Rusch D."/>
            <person name="Podicherti R."/>
            <person name="Tsui H.-C.T."/>
            <person name="Winkler M.E."/>
        </authorList>
    </citation>
    <scope>NUCLEOTIDE SEQUENCE</scope>
</reference>
<gene>
    <name evidence="1" type="ORF">METZ01_LOCUS462316</name>
</gene>
<dbReference type="EMBL" id="UINC01193717">
    <property type="protein sequence ID" value="SVE09462.1"/>
    <property type="molecule type" value="Genomic_DNA"/>
</dbReference>
<evidence type="ECO:0008006" key="2">
    <source>
        <dbReference type="Google" id="ProtNLM"/>
    </source>
</evidence>
<evidence type="ECO:0000313" key="1">
    <source>
        <dbReference type="EMBL" id="SVE09462.1"/>
    </source>
</evidence>